<gene>
    <name evidence="2" type="ORF">HOP40_26950</name>
</gene>
<keyword evidence="1" id="KW-0812">Transmembrane</keyword>
<feature type="transmembrane region" description="Helical" evidence="1">
    <location>
        <begin position="157"/>
        <end position="180"/>
    </location>
</feature>
<feature type="transmembrane region" description="Helical" evidence="1">
    <location>
        <begin position="61"/>
        <end position="83"/>
    </location>
</feature>
<dbReference type="AlphaFoldDB" id="A0A6M6JRS0"/>
<protein>
    <submittedName>
        <fullName evidence="2">Uncharacterized protein</fullName>
    </submittedName>
</protein>
<reference evidence="2 3" key="1">
    <citation type="submission" date="2020-05" db="EMBL/GenBank/DDBJ databases">
        <authorList>
            <person name="Mo P."/>
        </authorList>
    </citation>
    <scope>NUCLEOTIDE SEQUENCE [LARGE SCALE GENOMIC DNA]</scope>
    <source>
        <strain evidence="2 3">Gen01</strain>
    </source>
</reference>
<name>A0A6M6JRS0_9PSEU</name>
<feature type="transmembrane region" description="Helical" evidence="1">
    <location>
        <begin position="95"/>
        <end position="118"/>
    </location>
</feature>
<organism evidence="2 3">
    <name type="scientific">Pseudonocardia broussonetiae</name>
    <dbReference type="NCBI Taxonomy" id="2736640"/>
    <lineage>
        <taxon>Bacteria</taxon>
        <taxon>Bacillati</taxon>
        <taxon>Actinomycetota</taxon>
        <taxon>Actinomycetes</taxon>
        <taxon>Pseudonocardiales</taxon>
        <taxon>Pseudonocardiaceae</taxon>
        <taxon>Pseudonocardia</taxon>
    </lineage>
</organism>
<keyword evidence="1" id="KW-0472">Membrane</keyword>
<dbReference type="Proteomes" id="UP000505377">
    <property type="component" value="Chromosome"/>
</dbReference>
<keyword evidence="1" id="KW-1133">Transmembrane helix</keyword>
<dbReference type="EMBL" id="CP053564">
    <property type="protein sequence ID" value="QJY48971.1"/>
    <property type="molecule type" value="Genomic_DNA"/>
</dbReference>
<dbReference type="KEGG" id="pbro:HOP40_26950"/>
<evidence type="ECO:0000313" key="3">
    <source>
        <dbReference type="Proteomes" id="UP000505377"/>
    </source>
</evidence>
<feature type="transmembrane region" description="Helical" evidence="1">
    <location>
        <begin position="30"/>
        <end position="49"/>
    </location>
</feature>
<sequence>MSAGEVLGFTAPAVVGAALATAPAAVEVPALVAAGLVEGAVLGAAQASVLHRSLPVLRTGWFVAATALAAATAYAVAMVPVVLGGDVASLPVPVQVVGGAVLGAVLLAAIGTAQWLVLRRAVPGSVFWIPATAAAWAVGLGAFLAVSTPLWQPGRSFALTVAIGVLAALVMAVTVALLTLPAALRLTAGATEEYR</sequence>
<evidence type="ECO:0000313" key="2">
    <source>
        <dbReference type="EMBL" id="QJY48971.1"/>
    </source>
</evidence>
<feature type="transmembrane region" description="Helical" evidence="1">
    <location>
        <begin position="125"/>
        <end position="145"/>
    </location>
</feature>
<accession>A0A6M6JRS0</accession>
<evidence type="ECO:0000256" key="1">
    <source>
        <dbReference type="SAM" id="Phobius"/>
    </source>
</evidence>
<dbReference type="RefSeq" id="WP_172163680.1">
    <property type="nucleotide sequence ID" value="NZ_CP053564.1"/>
</dbReference>
<proteinExistence type="predicted"/>
<keyword evidence="3" id="KW-1185">Reference proteome</keyword>